<dbReference type="Proteomes" id="UP000016649">
    <property type="component" value="Unassembled WGS sequence"/>
</dbReference>
<gene>
    <name evidence="1" type="ORF">HMPREF9193_00772</name>
</gene>
<reference evidence="1 2" key="1">
    <citation type="submission" date="2013-08" db="EMBL/GenBank/DDBJ databases">
        <authorList>
            <person name="Weinstock G."/>
            <person name="Sodergren E."/>
            <person name="Wylie T."/>
            <person name="Fulton L."/>
            <person name="Fulton R."/>
            <person name="Fronick C."/>
            <person name="O'Laughlin M."/>
            <person name="Godfrey J."/>
            <person name="Miner T."/>
            <person name="Herter B."/>
            <person name="Appelbaum E."/>
            <person name="Cordes M."/>
            <person name="Lek S."/>
            <person name="Wollam A."/>
            <person name="Pepin K.H."/>
            <person name="Palsikar V.B."/>
            <person name="Mitreva M."/>
            <person name="Wilson R.K."/>
        </authorList>
    </citation>
    <scope>NUCLEOTIDE SEQUENCE [LARGE SCALE GENOMIC DNA]</scope>
    <source>
        <strain evidence="1 2">ATCC 700332</strain>
    </source>
</reference>
<proteinExistence type="predicted"/>
<organism evidence="1 2">
    <name type="scientific">Treponema lecithinolyticum ATCC 700332</name>
    <dbReference type="NCBI Taxonomy" id="1321815"/>
    <lineage>
        <taxon>Bacteria</taxon>
        <taxon>Pseudomonadati</taxon>
        <taxon>Spirochaetota</taxon>
        <taxon>Spirochaetia</taxon>
        <taxon>Spirochaetales</taxon>
        <taxon>Treponemataceae</taxon>
        <taxon>Treponema</taxon>
    </lineage>
</organism>
<keyword evidence="2" id="KW-1185">Reference proteome</keyword>
<protein>
    <submittedName>
        <fullName evidence="1">Uncharacterized protein</fullName>
    </submittedName>
</protein>
<dbReference type="RefSeq" id="WP_021686991.1">
    <property type="nucleotide sequence ID" value="NZ_KI260564.1"/>
</dbReference>
<evidence type="ECO:0000313" key="1">
    <source>
        <dbReference type="EMBL" id="ERJ93678.1"/>
    </source>
</evidence>
<name>A0ABN0P040_TRELE</name>
<evidence type="ECO:0000313" key="2">
    <source>
        <dbReference type="Proteomes" id="UP000016649"/>
    </source>
</evidence>
<sequence length="319" mass="35908">MSSVYHKVYSFFYFVFFAAVCCVLSGLYAQQNGQVQGSESFVGTWENNERIVSFTLQDDGTLHADIVLKPFYRYYYDGIYPPAAEESTDVLAVMDNGLYTQFWTPGQSSSGVLWLPRSNRTEFSIDGQPIQKELKGYFVLNNNASEITGATSTENRADTEYNTAENQSAADAENDNTDSTANGAFTGTFDNSAVYEIRYWLTKAEYTDEKAELHIGSGSVILLEKYIKIGSAVYTCAVGRRKKIRNLKRIGTLPLQPRVSVLGNLLVLTEPYLVRSDIDDLQAEITKHNGLRYPPHDGRARFVEPSIYKKLENMNIEDF</sequence>
<comment type="caution">
    <text evidence="1">The sequence shown here is derived from an EMBL/GenBank/DDBJ whole genome shotgun (WGS) entry which is preliminary data.</text>
</comment>
<dbReference type="EMBL" id="AWVH01000023">
    <property type="protein sequence ID" value="ERJ93678.1"/>
    <property type="molecule type" value="Genomic_DNA"/>
</dbReference>
<accession>A0ABN0P040</accession>